<accession>A0ABN9MCM9</accession>
<gene>
    <name evidence="2" type="ORF">RIMI_LOCUS18877962</name>
</gene>
<keyword evidence="3" id="KW-1185">Reference proteome</keyword>
<reference evidence="2" key="1">
    <citation type="submission" date="2023-07" db="EMBL/GenBank/DDBJ databases">
        <authorList>
            <person name="Stuckert A."/>
        </authorList>
    </citation>
    <scope>NUCLEOTIDE SEQUENCE</scope>
</reference>
<comment type="caution">
    <text evidence="2">The sequence shown here is derived from an EMBL/GenBank/DDBJ whole genome shotgun (WGS) entry which is preliminary data.</text>
</comment>
<proteinExistence type="predicted"/>
<dbReference type="PANTHER" id="PTHR47403:SF2">
    <property type="entry name" value="N-ACETYLTRANSFERASE 16,-LIKE"/>
    <property type="match status" value="1"/>
</dbReference>
<evidence type="ECO:0000259" key="1">
    <source>
        <dbReference type="Pfam" id="PF24066"/>
    </source>
</evidence>
<dbReference type="EMBL" id="CAUEEQ010058740">
    <property type="protein sequence ID" value="CAJ0963941.1"/>
    <property type="molecule type" value="Genomic_DNA"/>
</dbReference>
<dbReference type="InterPro" id="IPR056483">
    <property type="entry name" value="Hisat_C"/>
</dbReference>
<sequence>MTHKESRHMRRTVLYSAISRAERSKDGQVCDWGILCGRCRTRQPHGARRRMVMKRREEAGPETPIGPDRTVAGIIKDVSSFSSPRAKSQSQSVPGSYIKLILFFFPIMDCQVGFESFILVDDGTTAVLQGLRVAPLMRGQGVAGLIEKFCLANLHSDHPEVKRVRLTRGENPPAAMLKKYKVINSKAVLPLLLPADQLKTALTLLESRVSNVDRSKKQNVLGEEEILKFFEESKTREELLPGGLLVQGWLPLTTHKSNLHLLLNRKIVWMYSHPVESSDSESSSEISTSCSGTQAYLERFLSLGTPPFPVPFAEGIHRLDIDMFGNDPSCAKVHILQQMKVAVQALPPGSGMICVLYVEESLRAEIEQLCEGLTPFHIAREQMILEMET</sequence>
<dbReference type="Pfam" id="PF24066">
    <property type="entry name" value="Hisat_C"/>
    <property type="match status" value="2"/>
</dbReference>
<protein>
    <recommendedName>
        <fullName evidence="1">Histidine N-acetyltransferase C-terminal domain-containing protein</fullName>
    </recommendedName>
</protein>
<evidence type="ECO:0000313" key="2">
    <source>
        <dbReference type="EMBL" id="CAJ0963941.1"/>
    </source>
</evidence>
<evidence type="ECO:0000313" key="3">
    <source>
        <dbReference type="Proteomes" id="UP001176940"/>
    </source>
</evidence>
<dbReference type="Proteomes" id="UP001176940">
    <property type="component" value="Unassembled WGS sequence"/>
</dbReference>
<dbReference type="PANTHER" id="PTHR47403">
    <property type="entry name" value="LOC100145250 PROTEIN"/>
    <property type="match status" value="1"/>
</dbReference>
<feature type="domain" description="Histidine N-acetyltransferase C-terminal" evidence="1">
    <location>
        <begin position="297"/>
        <end position="355"/>
    </location>
</feature>
<name>A0ABN9MCM9_9NEOB</name>
<feature type="domain" description="Histidine N-acetyltransferase C-terminal" evidence="1">
    <location>
        <begin position="217"/>
        <end position="277"/>
    </location>
</feature>
<organism evidence="2 3">
    <name type="scientific">Ranitomeya imitator</name>
    <name type="common">mimic poison frog</name>
    <dbReference type="NCBI Taxonomy" id="111125"/>
    <lineage>
        <taxon>Eukaryota</taxon>
        <taxon>Metazoa</taxon>
        <taxon>Chordata</taxon>
        <taxon>Craniata</taxon>
        <taxon>Vertebrata</taxon>
        <taxon>Euteleostomi</taxon>
        <taxon>Amphibia</taxon>
        <taxon>Batrachia</taxon>
        <taxon>Anura</taxon>
        <taxon>Neobatrachia</taxon>
        <taxon>Hyloidea</taxon>
        <taxon>Dendrobatidae</taxon>
        <taxon>Dendrobatinae</taxon>
        <taxon>Ranitomeya</taxon>
    </lineage>
</organism>